<evidence type="ECO:0000313" key="4">
    <source>
        <dbReference type="Proteomes" id="UP000070080"/>
    </source>
</evidence>
<dbReference type="Proteomes" id="UP000070080">
    <property type="component" value="Unassembled WGS sequence"/>
</dbReference>
<evidence type="ECO:0000313" key="3">
    <source>
        <dbReference type="EMBL" id="KXB38748.1"/>
    </source>
</evidence>
<dbReference type="PANTHER" id="PTHR43639:SF1">
    <property type="entry name" value="SHORT-CHAIN DEHYDROGENASE_REDUCTASE FAMILY PROTEIN"/>
    <property type="match status" value="1"/>
</dbReference>
<dbReference type="FunFam" id="3.40.50.720:FF:000173">
    <property type="entry name" value="3-oxoacyl-[acyl-carrier protein] reductase"/>
    <property type="match status" value="1"/>
</dbReference>
<dbReference type="RefSeq" id="WP_066715182.1">
    <property type="nucleotide sequence ID" value="NZ_CP118869.1"/>
</dbReference>
<keyword evidence="4" id="KW-1185">Reference proteome</keyword>
<dbReference type="GO" id="GO:0016491">
    <property type="term" value="F:oxidoreductase activity"/>
    <property type="evidence" value="ECO:0007669"/>
    <property type="project" value="UniProtKB-KW"/>
</dbReference>
<dbReference type="SUPFAM" id="SSF51735">
    <property type="entry name" value="NAD(P)-binding Rossmann-fold domains"/>
    <property type="match status" value="1"/>
</dbReference>
<keyword evidence="2" id="KW-0560">Oxidoreductase</keyword>
<evidence type="ECO:0000256" key="2">
    <source>
        <dbReference type="ARBA" id="ARBA00023002"/>
    </source>
</evidence>
<dbReference type="Pfam" id="PF13561">
    <property type="entry name" value="adh_short_C2"/>
    <property type="match status" value="1"/>
</dbReference>
<dbReference type="CDD" id="cd05233">
    <property type="entry name" value="SDR_c"/>
    <property type="match status" value="1"/>
</dbReference>
<dbReference type="Gene3D" id="3.40.50.720">
    <property type="entry name" value="NAD(P)-binding Rossmann-like Domain"/>
    <property type="match status" value="1"/>
</dbReference>
<dbReference type="STRING" id="1497955.HMPREF1872_01467"/>
<dbReference type="PROSITE" id="PS00061">
    <property type="entry name" value="ADH_SHORT"/>
    <property type="match status" value="1"/>
</dbReference>
<gene>
    <name evidence="3" type="ORF">HMPREF1872_01467</name>
</gene>
<dbReference type="PANTHER" id="PTHR43639">
    <property type="entry name" value="OXIDOREDUCTASE, SHORT-CHAIN DEHYDROGENASE/REDUCTASE FAMILY (AFU_ORTHOLOGUE AFUA_5G02870)"/>
    <property type="match status" value="1"/>
</dbReference>
<dbReference type="InterPro" id="IPR020904">
    <property type="entry name" value="Sc_DH/Rdtase_CS"/>
</dbReference>
<protein>
    <submittedName>
        <fullName evidence="3">Oxidoreductase, short chain dehydrogenase/reductase family protein</fullName>
    </submittedName>
</protein>
<organism evidence="3 4">
    <name type="scientific">Amygdalobacter nucleatus</name>
    <dbReference type="NCBI Taxonomy" id="3029274"/>
    <lineage>
        <taxon>Bacteria</taxon>
        <taxon>Bacillati</taxon>
        <taxon>Bacillota</taxon>
        <taxon>Clostridia</taxon>
        <taxon>Eubacteriales</taxon>
        <taxon>Oscillospiraceae</taxon>
        <taxon>Amygdalobacter</taxon>
    </lineage>
</organism>
<evidence type="ECO:0000256" key="1">
    <source>
        <dbReference type="ARBA" id="ARBA00006484"/>
    </source>
</evidence>
<dbReference type="PRINTS" id="PR00081">
    <property type="entry name" value="GDHRDH"/>
</dbReference>
<dbReference type="InterPro" id="IPR036291">
    <property type="entry name" value="NAD(P)-bd_dom_sf"/>
</dbReference>
<comment type="caution">
    <text evidence="3">The sequence shown here is derived from an EMBL/GenBank/DDBJ whole genome shotgun (WGS) entry which is preliminary data.</text>
</comment>
<sequence>MEIANKFALITGASGSLGQALALTLAEQGWSLILHYSHGEERIQTLLNTLTQAYSRQEFSTWQADFSKLSTLESSCQTALTKLTKLNLLVNNAALDSYCQIDDLTVTEIQNVLNVNIAAPMLIAKACLPKLKQATSLKQTAQIINISSIWGNYGASMEVLYSASKGAINSLTKALAKELYSFPIKVNAVAPGMFTSSMNAIFTDNEQSDFVNEHSLLQRQGTAKEIASVIAFLASDQASYVNGQILEVSGSYL</sequence>
<dbReference type="OrthoDB" id="9803333at2"/>
<accession>A0A133Y6B8</accession>
<reference evidence="4" key="1">
    <citation type="submission" date="2016-01" db="EMBL/GenBank/DDBJ databases">
        <authorList>
            <person name="Mitreva M."/>
            <person name="Pepin K.H."/>
            <person name="Mihindukulasuriya K.A."/>
            <person name="Fulton R."/>
            <person name="Fronick C."/>
            <person name="O'Laughlin M."/>
            <person name="Miner T."/>
            <person name="Herter B."/>
            <person name="Rosa B.A."/>
            <person name="Cordes M."/>
            <person name="Tomlinson C."/>
            <person name="Wollam A."/>
            <person name="Palsikar V.B."/>
            <person name="Mardis E.R."/>
            <person name="Wilson R.K."/>
        </authorList>
    </citation>
    <scope>NUCLEOTIDE SEQUENCE [LARGE SCALE GENOMIC DNA]</scope>
    <source>
        <strain evidence="4">KA00274</strain>
    </source>
</reference>
<name>A0A133Y6B8_9FIRM</name>
<comment type="similarity">
    <text evidence="1">Belongs to the short-chain dehydrogenases/reductases (SDR) family.</text>
</comment>
<proteinExistence type="inferred from homology"/>
<dbReference type="EMBL" id="LSCV01000046">
    <property type="protein sequence ID" value="KXB38748.1"/>
    <property type="molecule type" value="Genomic_DNA"/>
</dbReference>
<dbReference type="AlphaFoldDB" id="A0A133Y6B8"/>
<dbReference type="InterPro" id="IPR002347">
    <property type="entry name" value="SDR_fam"/>
</dbReference>
<dbReference type="PRINTS" id="PR00080">
    <property type="entry name" value="SDRFAMILY"/>
</dbReference>